<dbReference type="AlphaFoldDB" id="A0A645D3L3"/>
<sequence>MENQENQALDREYKIYIPSTHQFVPVTKEVYYDYYRPIWRIRKQAQKYGQCMCPQSKLWRCDGCCLDCPYHAAGNMSSLNYEQELTGDVHEDPSANVEEMVTDKVALQQLLRRFEELSPGASRIIELRLEGLPDRDIADMVGIPRSTFRSRLDKVISQLREEFGDII</sequence>
<proteinExistence type="predicted"/>
<evidence type="ECO:0000259" key="1">
    <source>
        <dbReference type="Pfam" id="PF08281"/>
    </source>
</evidence>
<protein>
    <recommendedName>
        <fullName evidence="1">RNA polymerase sigma factor 70 region 4 type 2 domain-containing protein</fullName>
    </recommendedName>
</protein>
<dbReference type="Gene3D" id="1.10.10.10">
    <property type="entry name" value="Winged helix-like DNA-binding domain superfamily/Winged helix DNA-binding domain"/>
    <property type="match status" value="1"/>
</dbReference>
<evidence type="ECO:0000313" key="2">
    <source>
        <dbReference type="EMBL" id="MPM83874.1"/>
    </source>
</evidence>
<accession>A0A645D3L3</accession>
<dbReference type="Pfam" id="PF08281">
    <property type="entry name" value="Sigma70_r4_2"/>
    <property type="match status" value="1"/>
</dbReference>
<gene>
    <name evidence="2" type="ORF">SDC9_130943</name>
</gene>
<dbReference type="InterPro" id="IPR036388">
    <property type="entry name" value="WH-like_DNA-bd_sf"/>
</dbReference>
<dbReference type="SUPFAM" id="SSF88659">
    <property type="entry name" value="Sigma3 and sigma4 domains of RNA polymerase sigma factors"/>
    <property type="match status" value="1"/>
</dbReference>
<organism evidence="2">
    <name type="scientific">bioreactor metagenome</name>
    <dbReference type="NCBI Taxonomy" id="1076179"/>
    <lineage>
        <taxon>unclassified sequences</taxon>
        <taxon>metagenomes</taxon>
        <taxon>ecological metagenomes</taxon>
    </lineage>
</organism>
<dbReference type="GO" id="GO:0016987">
    <property type="term" value="F:sigma factor activity"/>
    <property type="evidence" value="ECO:0007669"/>
    <property type="project" value="InterPro"/>
</dbReference>
<reference evidence="2" key="1">
    <citation type="submission" date="2019-08" db="EMBL/GenBank/DDBJ databases">
        <authorList>
            <person name="Kucharzyk K."/>
            <person name="Murdoch R.W."/>
            <person name="Higgins S."/>
            <person name="Loffler F."/>
        </authorList>
    </citation>
    <scope>NUCLEOTIDE SEQUENCE</scope>
</reference>
<dbReference type="GO" id="GO:0003677">
    <property type="term" value="F:DNA binding"/>
    <property type="evidence" value="ECO:0007669"/>
    <property type="project" value="InterPro"/>
</dbReference>
<comment type="caution">
    <text evidence="2">The sequence shown here is derived from an EMBL/GenBank/DDBJ whole genome shotgun (WGS) entry which is preliminary data.</text>
</comment>
<dbReference type="InterPro" id="IPR013249">
    <property type="entry name" value="RNA_pol_sigma70_r4_t2"/>
</dbReference>
<dbReference type="GO" id="GO:0006352">
    <property type="term" value="P:DNA-templated transcription initiation"/>
    <property type="evidence" value="ECO:0007669"/>
    <property type="project" value="InterPro"/>
</dbReference>
<name>A0A645D3L3_9ZZZZ</name>
<dbReference type="InterPro" id="IPR013324">
    <property type="entry name" value="RNA_pol_sigma_r3/r4-like"/>
</dbReference>
<dbReference type="EMBL" id="VSSQ01032572">
    <property type="protein sequence ID" value="MPM83874.1"/>
    <property type="molecule type" value="Genomic_DNA"/>
</dbReference>
<feature type="domain" description="RNA polymerase sigma factor 70 region 4 type 2" evidence="1">
    <location>
        <begin position="108"/>
        <end position="152"/>
    </location>
</feature>